<reference evidence="1" key="1">
    <citation type="journal article" date="2015" name="Nature">
        <title>Complex archaea that bridge the gap between prokaryotes and eukaryotes.</title>
        <authorList>
            <person name="Spang A."/>
            <person name="Saw J.H."/>
            <person name="Jorgensen S.L."/>
            <person name="Zaremba-Niedzwiedzka K."/>
            <person name="Martijn J."/>
            <person name="Lind A.E."/>
            <person name="van Eijk R."/>
            <person name="Schleper C."/>
            <person name="Guy L."/>
            <person name="Ettema T.J."/>
        </authorList>
    </citation>
    <scope>NUCLEOTIDE SEQUENCE</scope>
</reference>
<proteinExistence type="predicted"/>
<sequence>MTQMKIEIRREDIVGAGHGNFDDPLTRALQRLTGKPWATEIYSRGDRIKHGGAWQRGGTGLHCQLDAGTTKALQDFDNTKAFEDRTAILTEEV</sequence>
<accession>A0A0F9NYX9</accession>
<dbReference type="AlphaFoldDB" id="A0A0F9NYX9"/>
<organism evidence="1">
    <name type="scientific">marine sediment metagenome</name>
    <dbReference type="NCBI Taxonomy" id="412755"/>
    <lineage>
        <taxon>unclassified sequences</taxon>
        <taxon>metagenomes</taxon>
        <taxon>ecological metagenomes</taxon>
    </lineage>
</organism>
<dbReference type="EMBL" id="LAZR01002862">
    <property type="protein sequence ID" value="KKN24720.1"/>
    <property type="molecule type" value="Genomic_DNA"/>
</dbReference>
<name>A0A0F9NYX9_9ZZZZ</name>
<protein>
    <submittedName>
        <fullName evidence="1">Uncharacterized protein</fullName>
    </submittedName>
</protein>
<gene>
    <name evidence="1" type="ORF">LCGC14_0892230</name>
</gene>
<evidence type="ECO:0000313" key="1">
    <source>
        <dbReference type="EMBL" id="KKN24720.1"/>
    </source>
</evidence>
<comment type="caution">
    <text evidence="1">The sequence shown here is derived from an EMBL/GenBank/DDBJ whole genome shotgun (WGS) entry which is preliminary data.</text>
</comment>